<dbReference type="RefSeq" id="WP_247993287.1">
    <property type="nucleotide sequence ID" value="NZ_CP096019.1"/>
</dbReference>
<dbReference type="KEGG" id="haad:MW046_11710"/>
<dbReference type="PANTHER" id="PTHR21015:SF22">
    <property type="entry name" value="GLYCOSYLTRANSFERASE"/>
    <property type="match status" value="1"/>
</dbReference>
<name>A0A8U0A174_9EURY</name>
<dbReference type="AlphaFoldDB" id="A0A8U0A174"/>
<evidence type="ECO:0000313" key="2">
    <source>
        <dbReference type="EMBL" id="UPM42616.1"/>
    </source>
</evidence>
<dbReference type="PANTHER" id="PTHR21015">
    <property type="entry name" value="UDP-N-ACETYLGLUCOSAMINE--N-ACETYLMURAMYL-(PENTAPEPTIDE) PYROPHOSPHORYL-UNDECAPRENOL N-ACETYLGLUCOSAMINE TRANSFERASE 1"/>
    <property type="match status" value="1"/>
</dbReference>
<dbReference type="SUPFAM" id="SSF53756">
    <property type="entry name" value="UDP-Glycosyltransferase/glycogen phosphorylase"/>
    <property type="match status" value="1"/>
</dbReference>
<evidence type="ECO:0000256" key="1">
    <source>
        <dbReference type="ARBA" id="ARBA00006962"/>
    </source>
</evidence>
<evidence type="ECO:0000313" key="3">
    <source>
        <dbReference type="Proteomes" id="UP000831768"/>
    </source>
</evidence>
<dbReference type="Gene3D" id="3.40.50.2000">
    <property type="entry name" value="Glycogen Phosphorylase B"/>
    <property type="match status" value="2"/>
</dbReference>
<evidence type="ECO:0008006" key="4">
    <source>
        <dbReference type="Google" id="ProtNLM"/>
    </source>
</evidence>
<dbReference type="EMBL" id="CP096019">
    <property type="protein sequence ID" value="UPM42616.1"/>
    <property type="molecule type" value="Genomic_DNA"/>
</dbReference>
<dbReference type="Proteomes" id="UP000831768">
    <property type="component" value="Chromosome"/>
</dbReference>
<keyword evidence="3" id="KW-1185">Reference proteome</keyword>
<dbReference type="GO" id="GO:0016757">
    <property type="term" value="F:glycosyltransferase activity"/>
    <property type="evidence" value="ECO:0007669"/>
    <property type="project" value="TreeGrafter"/>
</dbReference>
<accession>A0A8U0A174</accession>
<reference evidence="2" key="1">
    <citation type="submission" date="2022-04" db="EMBL/GenBank/DDBJ databases">
        <title>Halocatena sp. nov., isolated from a salt lake.</title>
        <authorList>
            <person name="Cui H.-L."/>
        </authorList>
    </citation>
    <scope>NUCLEOTIDE SEQUENCE</scope>
    <source>
        <strain evidence="2">AD-1</strain>
    </source>
</reference>
<gene>
    <name evidence="2" type="ORF">MW046_11710</name>
</gene>
<organism evidence="2 3">
    <name type="scientific">Halocatena salina</name>
    <dbReference type="NCBI Taxonomy" id="2934340"/>
    <lineage>
        <taxon>Archaea</taxon>
        <taxon>Methanobacteriati</taxon>
        <taxon>Methanobacteriota</taxon>
        <taxon>Stenosarchaea group</taxon>
        <taxon>Halobacteria</taxon>
        <taxon>Halobacteriales</taxon>
        <taxon>Natronomonadaceae</taxon>
        <taxon>Halocatena</taxon>
    </lineage>
</organism>
<dbReference type="GeneID" id="71928723"/>
<sequence>MTPRIAVAHYPEGAGHATRMLAVAWALEERGATVTVASGGPGTRFVRMNGYEPYVPTPVDFIDTRQFDRGGVITNSVPNAVRRVYDLAGWLRRESPVAVVTDDMFATMAATLTRTPVYYLTHNTPELYTQLLERTATTVLTRYHRLVARSFFYPAVWEPCRADPNGVTRVPPIALEGDSDTPEIDVLIVPSVYSSGVTALASQLRTRGRNVTRVGGSAWEPVASLFPYIASATTVVCSGYSTVMEAAVAGTPCVVRPFTDEQRGVTRLLKGTDGFAVAETSREVTECVVNPPPLPEFENGTEIIADRVMAEIEPEYTLESTRST</sequence>
<proteinExistence type="inferred from homology"/>
<comment type="similarity">
    <text evidence="1">Belongs to the glycosyltransferase 28 family.</text>
</comment>
<protein>
    <recommendedName>
        <fullName evidence="4">UDP:flavonoid glycosyltransferase YjiC, YdhE family</fullName>
    </recommendedName>
</protein>